<dbReference type="InterPro" id="IPR000644">
    <property type="entry name" value="CBS_dom"/>
</dbReference>
<keyword evidence="9" id="KW-0407">Ion channel</keyword>
<evidence type="ECO:0000256" key="10">
    <source>
        <dbReference type="PROSITE-ProRule" id="PRU00703"/>
    </source>
</evidence>
<keyword evidence="4 11" id="KW-1133">Transmembrane helix</keyword>
<keyword evidence="14" id="KW-1185">Reference proteome</keyword>
<dbReference type="AlphaFoldDB" id="I0IMN3"/>
<dbReference type="InterPro" id="IPR046342">
    <property type="entry name" value="CBS_dom_sf"/>
</dbReference>
<keyword evidence="3 11" id="KW-0812">Transmembrane</keyword>
<dbReference type="Pfam" id="PF00571">
    <property type="entry name" value="CBS"/>
    <property type="match status" value="2"/>
</dbReference>
<feature type="transmembrane region" description="Helical" evidence="11">
    <location>
        <begin position="243"/>
        <end position="261"/>
    </location>
</feature>
<feature type="transmembrane region" description="Helical" evidence="11">
    <location>
        <begin position="122"/>
        <end position="148"/>
    </location>
</feature>
<protein>
    <submittedName>
        <fullName evidence="13">Putative chloride channel protein, CIC family</fullName>
    </submittedName>
</protein>
<comment type="subcellular location">
    <subcellularLocation>
        <location evidence="1">Membrane</location>
        <topology evidence="1">Multi-pass membrane protein</topology>
    </subcellularLocation>
</comment>
<dbReference type="RefSeq" id="WP_014449023.1">
    <property type="nucleotide sequence ID" value="NC_017094.1"/>
</dbReference>
<dbReference type="Proteomes" id="UP000007382">
    <property type="component" value="Chromosome"/>
</dbReference>
<feature type="domain" description="CBS" evidence="12">
    <location>
        <begin position="516"/>
        <end position="573"/>
    </location>
</feature>
<evidence type="ECO:0000256" key="7">
    <source>
        <dbReference type="ARBA" id="ARBA00023173"/>
    </source>
</evidence>
<evidence type="ECO:0000256" key="3">
    <source>
        <dbReference type="ARBA" id="ARBA00022692"/>
    </source>
</evidence>
<gene>
    <name evidence="13" type="ordered locus">LFE_0822</name>
</gene>
<evidence type="ECO:0000259" key="12">
    <source>
        <dbReference type="PROSITE" id="PS51371"/>
    </source>
</evidence>
<evidence type="ECO:0000256" key="8">
    <source>
        <dbReference type="ARBA" id="ARBA00023214"/>
    </source>
</evidence>
<name>I0IMN3_LEPFC</name>
<keyword evidence="8" id="KW-0868">Chloride</keyword>
<keyword evidence="10" id="KW-0129">CBS domain</keyword>
<feature type="transmembrane region" description="Helical" evidence="11">
    <location>
        <begin position="168"/>
        <end position="193"/>
    </location>
</feature>
<evidence type="ECO:0000256" key="1">
    <source>
        <dbReference type="ARBA" id="ARBA00004141"/>
    </source>
</evidence>
<dbReference type="KEGG" id="lfc:LFE_0822"/>
<feature type="transmembrane region" description="Helical" evidence="11">
    <location>
        <begin position="375"/>
        <end position="400"/>
    </location>
</feature>
<dbReference type="InterPro" id="IPR014743">
    <property type="entry name" value="Cl-channel_core"/>
</dbReference>
<dbReference type="PANTHER" id="PTHR43427:SF6">
    <property type="entry name" value="CHLORIDE CHANNEL PROTEIN CLC-E"/>
    <property type="match status" value="1"/>
</dbReference>
<feature type="transmembrane region" description="Helical" evidence="11">
    <location>
        <begin position="282"/>
        <end position="300"/>
    </location>
</feature>
<dbReference type="SUPFAM" id="SSF54631">
    <property type="entry name" value="CBS-domain pair"/>
    <property type="match status" value="1"/>
</dbReference>
<keyword evidence="7" id="KW-0869">Chloride channel</keyword>
<dbReference type="InterPro" id="IPR001807">
    <property type="entry name" value="ClC"/>
</dbReference>
<dbReference type="eggNOG" id="COG0038">
    <property type="taxonomic scope" value="Bacteria"/>
</dbReference>
<dbReference type="GO" id="GO:0034707">
    <property type="term" value="C:chloride channel complex"/>
    <property type="evidence" value="ECO:0007669"/>
    <property type="project" value="UniProtKB-KW"/>
</dbReference>
<feature type="transmembrane region" description="Helical" evidence="11">
    <location>
        <begin position="70"/>
        <end position="88"/>
    </location>
</feature>
<dbReference type="PRINTS" id="PR00762">
    <property type="entry name" value="CLCHANNEL"/>
</dbReference>
<keyword evidence="5" id="KW-0406">Ion transport</keyword>
<dbReference type="Gene3D" id="3.10.580.10">
    <property type="entry name" value="CBS-domain"/>
    <property type="match status" value="1"/>
</dbReference>
<reference evidence="14" key="2">
    <citation type="submission" date="2012-03" db="EMBL/GenBank/DDBJ databases">
        <title>The complete genome sequence of the pioneer microbe on fresh volcanic deposit, Leptospirillum ferrooxidans strain C2-3.</title>
        <authorList>
            <person name="Fujimura R."/>
            <person name="Sato Y."/>
            <person name="Nishizawa T."/>
            <person name="Nanba K."/>
            <person name="Oshima K."/>
            <person name="Hattori M."/>
            <person name="Kamijo T."/>
            <person name="Ohta H."/>
        </authorList>
    </citation>
    <scope>NUCLEOTIDE SEQUENCE [LARGE SCALE GENOMIC DNA]</scope>
    <source>
        <strain evidence="14">C2-3</strain>
    </source>
</reference>
<feature type="transmembrane region" description="Helical" evidence="11">
    <location>
        <begin position="448"/>
        <end position="465"/>
    </location>
</feature>
<keyword evidence="6 11" id="KW-0472">Membrane</keyword>
<evidence type="ECO:0000313" key="13">
    <source>
        <dbReference type="EMBL" id="BAM06532.1"/>
    </source>
</evidence>
<reference evidence="13 14" key="1">
    <citation type="journal article" date="2012" name="J. Bacteriol.">
        <title>Complete Genome Sequence of Leptospirillum ferrooxidans Strain C2-3, Isolated from a Fresh Volcanic Ash Deposit on the Island of Miyake, Japan.</title>
        <authorList>
            <person name="Fujimura R."/>
            <person name="Sato Y."/>
            <person name="Nishizawa T."/>
            <person name="Oshima K."/>
            <person name="Kim S.-W."/>
            <person name="Hattori M."/>
            <person name="Kamijo T."/>
            <person name="Ohta H."/>
        </authorList>
    </citation>
    <scope>NUCLEOTIDE SEQUENCE [LARGE SCALE GENOMIC DNA]</scope>
    <source>
        <strain evidence="13 14">C2-3</strain>
    </source>
</reference>
<evidence type="ECO:0000256" key="9">
    <source>
        <dbReference type="ARBA" id="ARBA00023303"/>
    </source>
</evidence>
<evidence type="ECO:0000256" key="11">
    <source>
        <dbReference type="SAM" id="Phobius"/>
    </source>
</evidence>
<proteinExistence type="predicted"/>
<organism evidence="13 14">
    <name type="scientific">Leptospirillum ferrooxidans (strain C2-3)</name>
    <dbReference type="NCBI Taxonomy" id="1162668"/>
    <lineage>
        <taxon>Bacteria</taxon>
        <taxon>Pseudomonadati</taxon>
        <taxon>Nitrospirota</taxon>
        <taxon>Nitrospiria</taxon>
        <taxon>Nitrospirales</taxon>
        <taxon>Nitrospiraceae</taxon>
        <taxon>Leptospirillum</taxon>
    </lineage>
</organism>
<evidence type="ECO:0000256" key="4">
    <source>
        <dbReference type="ARBA" id="ARBA00022989"/>
    </source>
</evidence>
<evidence type="ECO:0000256" key="2">
    <source>
        <dbReference type="ARBA" id="ARBA00022448"/>
    </source>
</evidence>
<feature type="domain" description="CBS" evidence="12">
    <location>
        <begin position="452"/>
        <end position="514"/>
    </location>
</feature>
<dbReference type="PANTHER" id="PTHR43427">
    <property type="entry name" value="CHLORIDE CHANNEL PROTEIN CLC-E"/>
    <property type="match status" value="1"/>
</dbReference>
<sequence length="573" mass="62384">MIPFIKHLSPPRWLTPTAILGELRRVSNYWSILIISAIIGIITGFLVSITETVVYHILFLTLYNHLFQNSWIVILIPMIGVLMTRVILLQGGIDGMGGTEEVVKSYHEFRGKIRLSSVLYKIPAYICTLGFGGSAGMEGISTYIGGAVSSLSSKILGLLNVTAEDQRVLLLAGAGAGLSAMFKAPLTGAIFMLQVPFRGDLAPNALLPTVVASVASYLAMVSVKGTAPLFTMAAKTQFHTRDLIIAILIGSLCGILARLFLKAYRATKVWFLSGPAVLSWKNLLAAFILGMTGFIAQKHFGEALPLGPGYTFIQHLLSNHETFFNLLLLLLLKTMAIIFTFSAGGMGGSFFPLLCLGAATGGLIANIGSLEPFDFGVVMGMSSFLAAGYKTPLASVVFIAESTHSSAYLIPGLMATVFAYVTSGATSISSHQRDREDIHLSRRFHLKVLQAMSKTVIVVPAGITIQQFRENFLMRYFHRTYPVLSKTGSLIGIVSVQDVEKIHQSDWEKELIDSVMVNKVITVRESDTIQDAIGRMNRHDLDFLPVVSDLDPQRVVGGLSRTDIFQGEWASRL</sequence>
<evidence type="ECO:0000256" key="6">
    <source>
        <dbReference type="ARBA" id="ARBA00023136"/>
    </source>
</evidence>
<dbReference type="STRING" id="1162668.LFE_0822"/>
<dbReference type="eggNOG" id="COG0517">
    <property type="taxonomic scope" value="Bacteria"/>
</dbReference>
<feature type="transmembrane region" description="Helical" evidence="11">
    <location>
        <begin position="205"/>
        <end position="223"/>
    </location>
</feature>
<dbReference type="PROSITE" id="PS51371">
    <property type="entry name" value="CBS"/>
    <property type="match status" value="2"/>
</dbReference>
<feature type="transmembrane region" description="Helical" evidence="11">
    <location>
        <begin position="323"/>
        <end position="343"/>
    </location>
</feature>
<accession>I0IMN3</accession>
<dbReference type="SMART" id="SM00116">
    <property type="entry name" value="CBS"/>
    <property type="match status" value="2"/>
</dbReference>
<feature type="transmembrane region" description="Helical" evidence="11">
    <location>
        <begin position="29"/>
        <end position="50"/>
    </location>
</feature>
<dbReference type="HOGENOM" id="CLU_015263_5_1_0"/>
<dbReference type="GO" id="GO:0005254">
    <property type="term" value="F:chloride channel activity"/>
    <property type="evidence" value="ECO:0007669"/>
    <property type="project" value="UniProtKB-KW"/>
</dbReference>
<evidence type="ECO:0000313" key="14">
    <source>
        <dbReference type="Proteomes" id="UP000007382"/>
    </source>
</evidence>
<dbReference type="CDD" id="cd00400">
    <property type="entry name" value="Voltage_gated_ClC"/>
    <property type="match status" value="1"/>
</dbReference>
<evidence type="ECO:0000256" key="5">
    <source>
        <dbReference type="ARBA" id="ARBA00023065"/>
    </source>
</evidence>
<dbReference type="Pfam" id="PF00654">
    <property type="entry name" value="Voltage_CLC"/>
    <property type="match status" value="1"/>
</dbReference>
<dbReference type="PATRIC" id="fig|1162668.3.peg.962"/>
<dbReference type="SUPFAM" id="SSF81340">
    <property type="entry name" value="Clc chloride channel"/>
    <property type="match status" value="1"/>
</dbReference>
<dbReference type="Gene3D" id="1.10.3080.10">
    <property type="entry name" value="Clc chloride channel"/>
    <property type="match status" value="1"/>
</dbReference>
<feature type="transmembrane region" description="Helical" evidence="11">
    <location>
        <begin position="407"/>
        <end position="428"/>
    </location>
</feature>
<keyword evidence="2" id="KW-0813">Transport</keyword>
<dbReference type="EMBL" id="AP012342">
    <property type="protein sequence ID" value="BAM06532.1"/>
    <property type="molecule type" value="Genomic_DNA"/>
</dbReference>
<feature type="transmembrane region" description="Helical" evidence="11">
    <location>
        <begin position="350"/>
        <end position="369"/>
    </location>
</feature>
<dbReference type="InterPro" id="IPR050368">
    <property type="entry name" value="ClC-type_chloride_channel"/>
</dbReference>